<organism evidence="2 3">
    <name type="scientific">Muntiacus reevesi</name>
    <name type="common">Reeves' muntjac</name>
    <name type="synonym">Cervus reevesi</name>
    <dbReference type="NCBI Taxonomy" id="9886"/>
    <lineage>
        <taxon>Eukaryota</taxon>
        <taxon>Metazoa</taxon>
        <taxon>Chordata</taxon>
        <taxon>Craniata</taxon>
        <taxon>Vertebrata</taxon>
        <taxon>Euteleostomi</taxon>
        <taxon>Mammalia</taxon>
        <taxon>Eutheria</taxon>
        <taxon>Laurasiatheria</taxon>
        <taxon>Artiodactyla</taxon>
        <taxon>Ruminantia</taxon>
        <taxon>Pecora</taxon>
        <taxon>Cervidae</taxon>
        <taxon>Muntiacinae</taxon>
        <taxon>Muntiacus</taxon>
    </lineage>
</organism>
<evidence type="ECO:0000256" key="1">
    <source>
        <dbReference type="SAM" id="SignalP"/>
    </source>
</evidence>
<feature type="signal peptide" evidence="1">
    <location>
        <begin position="1"/>
        <end position="29"/>
    </location>
</feature>
<name>A0A5J5MU61_MUNRE</name>
<proteinExistence type="predicted"/>
<sequence length="105" mass="12024">MVSIMKFWTPLPMMFLCMLLLSVLGGVKERYNRGELFLEECWGEPTVQDCSKRCSKSFRCVKINHTCCWTYCGNICWENTLITEEAKTLPSHGDTSSFGLRAGKE</sequence>
<dbReference type="AlphaFoldDB" id="A0A5J5MU61"/>
<accession>A0A5J5MU61</accession>
<reference evidence="2 3" key="1">
    <citation type="submission" date="2019-06" db="EMBL/GenBank/DDBJ databases">
        <title>Discovery of a novel chromosome fission-fusion reversal in muntjac.</title>
        <authorList>
            <person name="Mudd A.B."/>
            <person name="Bredeson J.V."/>
            <person name="Baum R."/>
            <person name="Hockemeyer D."/>
            <person name="Rokhsar D.S."/>
        </authorList>
    </citation>
    <scope>NUCLEOTIDE SEQUENCE [LARGE SCALE GENOMIC DNA]</scope>
    <source>
        <strain evidence="2">UCam_UCB_Mr</strain>
        <tissue evidence="2">Fibroblast cell line</tissue>
    </source>
</reference>
<evidence type="ECO:0000313" key="3">
    <source>
        <dbReference type="Proteomes" id="UP000326062"/>
    </source>
</evidence>
<protein>
    <recommendedName>
        <fullName evidence="4">WAP domain-containing protein</fullName>
    </recommendedName>
</protein>
<feature type="chain" id="PRO_5023935150" description="WAP domain-containing protein" evidence="1">
    <location>
        <begin position="30"/>
        <end position="105"/>
    </location>
</feature>
<evidence type="ECO:0008006" key="4">
    <source>
        <dbReference type="Google" id="ProtNLM"/>
    </source>
</evidence>
<dbReference type="EMBL" id="VCEB01000002">
    <property type="protein sequence ID" value="KAB0383734.1"/>
    <property type="molecule type" value="Genomic_DNA"/>
</dbReference>
<keyword evidence="3" id="KW-1185">Reference proteome</keyword>
<keyword evidence="1" id="KW-0732">Signal</keyword>
<comment type="caution">
    <text evidence="2">The sequence shown here is derived from an EMBL/GenBank/DDBJ whole genome shotgun (WGS) entry which is preliminary data.</text>
</comment>
<gene>
    <name evidence="2" type="ORF">FD755_005651</name>
</gene>
<dbReference type="Proteomes" id="UP000326062">
    <property type="component" value="Chromosome 2"/>
</dbReference>
<evidence type="ECO:0000313" key="2">
    <source>
        <dbReference type="EMBL" id="KAB0383734.1"/>
    </source>
</evidence>